<evidence type="ECO:0000313" key="1">
    <source>
        <dbReference type="EMBL" id="MQM10612.1"/>
    </source>
</evidence>
<dbReference type="OrthoDB" id="745241at2759"/>
<evidence type="ECO:0000313" key="2">
    <source>
        <dbReference type="Proteomes" id="UP000652761"/>
    </source>
</evidence>
<accession>A0A843WJL7</accession>
<sequence length="87" mass="9101">MGGRPRSLRLLLGRVVVFLSIGFLVAVLSGRGDGAGAAAMATTVEGLKHPLLLGRGRSVGARIDLDLVYVSKRRVPNGADPIHNRSA</sequence>
<dbReference type="EMBL" id="NMUH01004722">
    <property type="protein sequence ID" value="MQM10612.1"/>
    <property type="molecule type" value="Genomic_DNA"/>
</dbReference>
<name>A0A843WJL7_COLES</name>
<protein>
    <submittedName>
        <fullName evidence="1">Uncharacterized protein</fullName>
    </submittedName>
</protein>
<dbReference type="PANTHER" id="PTHR34277:SF2">
    <property type="entry name" value="CLAVATA3_ESR (CLE)-RELATED PROTEIN 26"/>
    <property type="match status" value="1"/>
</dbReference>
<dbReference type="Proteomes" id="UP000652761">
    <property type="component" value="Unassembled WGS sequence"/>
</dbReference>
<dbReference type="PANTHER" id="PTHR34277">
    <property type="entry name" value="CLAVATA3/ESR (CLE)-RELATED PROTEIN 26"/>
    <property type="match status" value="1"/>
</dbReference>
<dbReference type="AlphaFoldDB" id="A0A843WJL7"/>
<keyword evidence="2" id="KW-1185">Reference proteome</keyword>
<gene>
    <name evidence="1" type="ORF">Taro_043507</name>
</gene>
<comment type="caution">
    <text evidence="1">The sequence shown here is derived from an EMBL/GenBank/DDBJ whole genome shotgun (WGS) entry which is preliminary data.</text>
</comment>
<proteinExistence type="predicted"/>
<dbReference type="InterPro" id="IPR039316">
    <property type="entry name" value="CLE25/26"/>
</dbReference>
<reference evidence="1" key="1">
    <citation type="submission" date="2017-07" db="EMBL/GenBank/DDBJ databases">
        <title>Taro Niue Genome Assembly and Annotation.</title>
        <authorList>
            <person name="Atibalentja N."/>
            <person name="Keating K."/>
            <person name="Fields C.J."/>
        </authorList>
    </citation>
    <scope>NUCLEOTIDE SEQUENCE</scope>
    <source>
        <strain evidence="1">Niue_2</strain>
        <tissue evidence="1">Leaf</tissue>
    </source>
</reference>
<organism evidence="1 2">
    <name type="scientific">Colocasia esculenta</name>
    <name type="common">Wild taro</name>
    <name type="synonym">Arum esculentum</name>
    <dbReference type="NCBI Taxonomy" id="4460"/>
    <lineage>
        <taxon>Eukaryota</taxon>
        <taxon>Viridiplantae</taxon>
        <taxon>Streptophyta</taxon>
        <taxon>Embryophyta</taxon>
        <taxon>Tracheophyta</taxon>
        <taxon>Spermatophyta</taxon>
        <taxon>Magnoliopsida</taxon>
        <taxon>Liliopsida</taxon>
        <taxon>Araceae</taxon>
        <taxon>Aroideae</taxon>
        <taxon>Colocasieae</taxon>
        <taxon>Colocasia</taxon>
    </lineage>
</organism>